<evidence type="ECO:0000256" key="4">
    <source>
        <dbReference type="ARBA" id="ARBA00023136"/>
    </source>
</evidence>
<dbReference type="EMBL" id="UOEB01000011">
    <property type="protein sequence ID" value="VAV82546.1"/>
    <property type="molecule type" value="Genomic_DNA"/>
</dbReference>
<keyword evidence="2 5" id="KW-0812">Transmembrane</keyword>
<keyword evidence="4 5" id="KW-0472">Membrane</keyword>
<accession>A0A3B0QZV9</accession>
<protein>
    <submittedName>
        <fullName evidence="6">Uncharacterized protein</fullName>
    </submittedName>
</protein>
<feature type="transmembrane region" description="Helical" evidence="5">
    <location>
        <begin position="42"/>
        <end position="59"/>
    </location>
</feature>
<name>A0A3B0QZV9_9ZZZZ</name>
<feature type="transmembrane region" description="Helical" evidence="5">
    <location>
        <begin position="12"/>
        <end position="30"/>
    </location>
</feature>
<evidence type="ECO:0000256" key="5">
    <source>
        <dbReference type="SAM" id="Phobius"/>
    </source>
</evidence>
<sequence length="110" mass="12650">MTDQTIEEGKTLALVSYAWLIGVVVAYYLNNDKKNKFTYFHIRQSLGLWLTFWAVGLIISNFDIVLLRLSFWMFFGVLFIYSFITASTGKAYPIPLVGKFYQKLFAGLGK</sequence>
<evidence type="ECO:0000313" key="6">
    <source>
        <dbReference type="EMBL" id="VAV82546.1"/>
    </source>
</evidence>
<dbReference type="Pfam" id="PF09685">
    <property type="entry name" value="MamF_MmsF"/>
    <property type="match status" value="1"/>
</dbReference>
<gene>
    <name evidence="6" type="ORF">MNBD_BACTEROID02-1890</name>
</gene>
<reference evidence="6" key="1">
    <citation type="submission" date="2018-06" db="EMBL/GenBank/DDBJ databases">
        <authorList>
            <person name="Zhirakovskaya E."/>
        </authorList>
    </citation>
    <scope>NUCLEOTIDE SEQUENCE</scope>
</reference>
<keyword evidence="3 5" id="KW-1133">Transmembrane helix</keyword>
<evidence type="ECO:0000256" key="3">
    <source>
        <dbReference type="ARBA" id="ARBA00022989"/>
    </source>
</evidence>
<dbReference type="InterPro" id="IPR019109">
    <property type="entry name" value="MamF_MmsF"/>
</dbReference>
<evidence type="ECO:0000256" key="2">
    <source>
        <dbReference type="ARBA" id="ARBA00022692"/>
    </source>
</evidence>
<dbReference type="AlphaFoldDB" id="A0A3B0QZV9"/>
<proteinExistence type="predicted"/>
<comment type="subcellular location">
    <subcellularLocation>
        <location evidence="1">Membrane</location>
        <topology evidence="1">Multi-pass membrane protein</topology>
    </subcellularLocation>
</comment>
<organism evidence="6">
    <name type="scientific">hydrothermal vent metagenome</name>
    <dbReference type="NCBI Taxonomy" id="652676"/>
    <lineage>
        <taxon>unclassified sequences</taxon>
        <taxon>metagenomes</taxon>
        <taxon>ecological metagenomes</taxon>
    </lineage>
</organism>
<evidence type="ECO:0000256" key="1">
    <source>
        <dbReference type="ARBA" id="ARBA00004141"/>
    </source>
</evidence>